<comment type="caution">
    <text evidence="1">The sequence shown here is derived from an EMBL/GenBank/DDBJ whole genome shotgun (WGS) entry which is preliminary data.</text>
</comment>
<organism evidence="1 2">
    <name type="scientific">Paenibacillus rigui</name>
    <dbReference type="NCBI Taxonomy" id="554312"/>
    <lineage>
        <taxon>Bacteria</taxon>
        <taxon>Bacillati</taxon>
        <taxon>Bacillota</taxon>
        <taxon>Bacilli</taxon>
        <taxon>Bacillales</taxon>
        <taxon>Paenibacillaceae</taxon>
        <taxon>Paenibacillus</taxon>
    </lineage>
</organism>
<accession>A0A229UUB9</accession>
<dbReference type="EMBL" id="NMQW01000011">
    <property type="protein sequence ID" value="OXM87002.1"/>
    <property type="molecule type" value="Genomic_DNA"/>
</dbReference>
<dbReference type="OrthoDB" id="9803686at2"/>
<reference evidence="1 2" key="1">
    <citation type="submission" date="2017-07" db="EMBL/GenBank/DDBJ databases">
        <title>Genome sequencing and assembly of Paenibacillus rigui.</title>
        <authorList>
            <person name="Mayilraj S."/>
        </authorList>
    </citation>
    <scope>NUCLEOTIDE SEQUENCE [LARGE SCALE GENOMIC DNA]</scope>
    <source>
        <strain evidence="1 2">JCM 16352</strain>
    </source>
</reference>
<dbReference type="Gene3D" id="2.60.40.10">
    <property type="entry name" value="Immunoglobulins"/>
    <property type="match status" value="1"/>
</dbReference>
<sequence>MSKTCFLKVWPAKLVLIIALIAGQFLPLLPMEKARAASEFTTAVHVSTQNAKPGDSVTITAAVTSTLTTSIHLQLQIVGSNATLAFQKWWTDLPVTTGETKEYSLNWIVPNDLPQGTYSVSLGIFGANWDRMYNWDYGLASMTIQSVTAAPVFSAVVHAPASVKTGGNAPVTIDLSSDRATSAAAKLEIYSQTNVKVYEQQLSNMSFEANSGQTITATWSIPPDAEAGTYKIQLTVTSIDGAVVYYRNENMGSFQVTGADSADSAVFVTRAIVGAASVKAGGTAEFAAEITSDKDVSVLVDVVVKSPFSGDVVFQKVLERQSVDRGAPLQIPIAWNIPADAVTGSYRVEIGIFGNEWKGPYHWNANAGLIQVSGEQTPQISFTASTEVTPTTVKAGMGQRIAVEATSNADAEALVSVTVLDPKGGHVFSKDFVKQLFTAREAKTMEANWTIPAGTEPGTYTVATSVYNADRSITYARNPSSSPFLVVGDSPPPSEQPDNGALAHWTTGATVVESVEAGYPVTVTANVVSDQYAKALVDVEIYNDQGKVYQSFVDDQYFQPNTPKQFPIVWNIPASQQCGKYTVKIGVFPAGWAQVWDHHWNGSAATFEVNWGVIPEITQNSTVAASAIVPGQKQTIRTDVTSSETLPATVRTELLDPTGNRVAYREYTGEQFTQGAAKSYVMDWVPPATAVNGDYKLKVSVAKADGIRTFYSHTEAAQFQLTGGIDLAYTLSAAAERSEVTAGQTLKVNARVGSTVPSVVSMKVTFIDVLTGEAVHSETLTNRPVSPNQDENLDIAWTLPKWIQMDEEKVRSGAEPLVKYVLDGDYRIDVELYNADMSYRILSKDGAASFRVVTPTDAAAPQPAEKPKLPDIMKLGVFATNNDPYGLTGWMPETGLPWNFAYRYLNGGVNNKEGWTAWDPYHVGDWRGAYAYDYAKNAAEHGYTPVFTFYQMLQSISGDCLNCDEAKDDIITLNDPYAMRAYFEEFKLLMQLIGTGSYNGKQGIGKTAIVHVDPDLAGYAQQGVLDNSRCYGMCTGQGNHPALLNAAVASTRMPELADLPNTFQGFNWALLRLRDKYAPNVLMAPHVNSWGTLIDVGSDTSPDLDVTALGKLAGEFASLSGAQTVPAGIKPYDYIFNDIDDDDAAGGRGRWLDRTNLTLPNFHRWEQFVKAVVDTTKKKAMIWQIPVGNQVYRAMNNTPGHYQDNKAEYLFTHMEELVNIGIVGLMFGHGQPGSTAHYNLIDDNNEAPPETDFFNPAPLNFSDGWGDGSVHTNDKEADYTDDDGGYLRIQAREYYRHPIPVPDH</sequence>
<proteinExistence type="predicted"/>
<name>A0A229UUB9_9BACL</name>
<protein>
    <submittedName>
        <fullName evidence="1">Uncharacterized protein</fullName>
    </submittedName>
</protein>
<evidence type="ECO:0000313" key="1">
    <source>
        <dbReference type="EMBL" id="OXM87002.1"/>
    </source>
</evidence>
<dbReference type="RefSeq" id="WP_094014261.1">
    <property type="nucleotide sequence ID" value="NZ_NMQW01000011.1"/>
</dbReference>
<dbReference type="Proteomes" id="UP000215509">
    <property type="component" value="Unassembled WGS sequence"/>
</dbReference>
<evidence type="ECO:0000313" key="2">
    <source>
        <dbReference type="Proteomes" id="UP000215509"/>
    </source>
</evidence>
<keyword evidence="2" id="KW-1185">Reference proteome</keyword>
<dbReference type="InterPro" id="IPR013783">
    <property type="entry name" value="Ig-like_fold"/>
</dbReference>
<gene>
    <name evidence="1" type="ORF">CF651_07625</name>
</gene>